<evidence type="ECO:0000256" key="1">
    <source>
        <dbReference type="SAM" id="MobiDB-lite"/>
    </source>
</evidence>
<dbReference type="PANTHER" id="PTHR33498">
    <property type="entry name" value="TRANSPOSASE FOR INSERTION SEQUENCE ELEMENT IS1557"/>
    <property type="match status" value="1"/>
</dbReference>
<evidence type="ECO:0000313" key="5">
    <source>
        <dbReference type="Proteomes" id="UP000247832"/>
    </source>
</evidence>
<dbReference type="PANTHER" id="PTHR33498:SF1">
    <property type="entry name" value="TRANSPOSASE FOR INSERTION SEQUENCE ELEMENT IS1557"/>
    <property type="match status" value="1"/>
</dbReference>
<dbReference type="Proteomes" id="UP000247832">
    <property type="component" value="Unassembled WGS sequence"/>
</dbReference>
<feature type="compositionally biased region" description="Basic residues" evidence="1">
    <location>
        <begin position="284"/>
        <end position="299"/>
    </location>
</feature>
<dbReference type="InterPro" id="IPR047951">
    <property type="entry name" value="Transpos_ISL3"/>
</dbReference>
<dbReference type="InterPro" id="IPR032877">
    <property type="entry name" value="Transposase_HTH"/>
</dbReference>
<sequence>MAGYDTRWAESTWRHLDFSGRVLVLTMLRRRMKCPAHGVVVQGVPFARPGSRFSADFEDMIAWLVTRADKTTVSQFARIAWRTVGAICERVVAEQLDESRFESLVNIGVDEISWRKHHRYLTLVSDHATSKIVWGAPGKNAATLDGFFKEIGPANTAAIEAVSMDMGPAFAKSVKANAPDAVICYDPFHVVQLATNALESFRRTIWQRTRELPDQDIAKKFKGTRWVLLKNPANLTEKQLATLAGLQRTGGMLAGRLPAQGIPTGSLRRRPQPRGRDGDDYRLVRPRRQIQHPRVRQGRRHDPIPHRRDPRRRHQEALQRPPRRPEQQDPHHDQKVLRIPHSRSRPRPDNAGLRSRRDQT</sequence>
<name>A0A2V5L0Z5_9MICC</name>
<dbReference type="Pfam" id="PF13542">
    <property type="entry name" value="HTH_Tnp_ISL3"/>
    <property type="match status" value="1"/>
</dbReference>
<accession>A0A2V5L0Z5</accession>
<feature type="compositionally biased region" description="Basic and acidic residues" evidence="1">
    <location>
        <begin position="274"/>
        <end position="283"/>
    </location>
</feature>
<feature type="non-terminal residue" evidence="4">
    <location>
        <position position="360"/>
    </location>
</feature>
<feature type="compositionally biased region" description="Basic and acidic residues" evidence="1">
    <location>
        <begin position="323"/>
        <end position="336"/>
    </location>
</feature>
<dbReference type="AlphaFoldDB" id="A0A2V5L0Z5"/>
<organism evidence="4 5">
    <name type="scientific">Arthrobacter livingstonensis</name>
    <dbReference type="NCBI Taxonomy" id="670078"/>
    <lineage>
        <taxon>Bacteria</taxon>
        <taxon>Bacillati</taxon>
        <taxon>Actinomycetota</taxon>
        <taxon>Actinomycetes</taxon>
        <taxon>Micrococcales</taxon>
        <taxon>Micrococcaceae</taxon>
        <taxon>Arthrobacter</taxon>
    </lineage>
</organism>
<dbReference type="Pfam" id="PF01610">
    <property type="entry name" value="DDE_Tnp_ISL3"/>
    <property type="match status" value="1"/>
</dbReference>
<evidence type="ECO:0000259" key="2">
    <source>
        <dbReference type="Pfam" id="PF01610"/>
    </source>
</evidence>
<feature type="domain" description="Transposase IS204/IS1001/IS1096/IS1165 helix-turn-helix" evidence="3">
    <location>
        <begin position="44"/>
        <end position="92"/>
    </location>
</feature>
<evidence type="ECO:0000313" key="4">
    <source>
        <dbReference type="EMBL" id="PYI63854.1"/>
    </source>
</evidence>
<comment type="caution">
    <text evidence="4">The sequence shown here is derived from an EMBL/GenBank/DDBJ whole genome shotgun (WGS) entry which is preliminary data.</text>
</comment>
<keyword evidence="5" id="KW-1185">Reference proteome</keyword>
<feature type="region of interest" description="Disordered" evidence="1">
    <location>
        <begin position="254"/>
        <end position="360"/>
    </location>
</feature>
<proteinExistence type="predicted"/>
<reference evidence="4 5" key="1">
    <citation type="submission" date="2018-05" db="EMBL/GenBank/DDBJ databases">
        <title>Genetic diversity of glacier-inhabiting Cryobacterium bacteria in China and description of Cryobacterium mengkeensis sp. nov. and Arthrobacter glacialis sp. nov.</title>
        <authorList>
            <person name="Liu Q."/>
            <person name="Xin Y.-H."/>
        </authorList>
    </citation>
    <scope>NUCLEOTIDE SEQUENCE [LARGE SCALE GENOMIC DNA]</scope>
    <source>
        <strain evidence="4 5">LI2</strain>
    </source>
</reference>
<evidence type="ECO:0000259" key="3">
    <source>
        <dbReference type="Pfam" id="PF13542"/>
    </source>
</evidence>
<dbReference type="InterPro" id="IPR002560">
    <property type="entry name" value="Transposase_DDE"/>
</dbReference>
<gene>
    <name evidence="4" type="ORF">CVV68_22915</name>
</gene>
<dbReference type="EMBL" id="QJVD01000102">
    <property type="protein sequence ID" value="PYI63854.1"/>
    <property type="molecule type" value="Genomic_DNA"/>
</dbReference>
<feature type="domain" description="Transposase IS204/IS1001/IS1096/IS1165 DDE" evidence="2">
    <location>
        <begin position="107"/>
        <end position="246"/>
    </location>
</feature>
<dbReference type="NCBIfam" id="NF033550">
    <property type="entry name" value="transpos_ISL3"/>
    <property type="match status" value="1"/>
</dbReference>
<protein>
    <submittedName>
        <fullName evidence="4">ISL3 family transposase</fullName>
    </submittedName>
</protein>